<evidence type="ECO:0000313" key="2">
    <source>
        <dbReference type="Proteomes" id="UP001058974"/>
    </source>
</evidence>
<keyword evidence="2" id="KW-1185">Reference proteome</keyword>
<gene>
    <name evidence="1" type="ORF">KIW84_054513</name>
</gene>
<comment type="caution">
    <text evidence="1">The sequence shown here is derived from an EMBL/GenBank/DDBJ whole genome shotgun (WGS) entry which is preliminary data.</text>
</comment>
<dbReference type="Proteomes" id="UP001058974">
    <property type="component" value="Chromosome 5"/>
</dbReference>
<dbReference type="Gramene" id="Psat05G0451300-T1">
    <property type="protein sequence ID" value="KAI5408703.1"/>
    <property type="gene ID" value="KIW84_054513"/>
</dbReference>
<dbReference type="EMBL" id="JAMSHJ010000005">
    <property type="protein sequence ID" value="KAI5408703.1"/>
    <property type="molecule type" value="Genomic_DNA"/>
</dbReference>
<reference evidence="1 2" key="1">
    <citation type="journal article" date="2022" name="Nat. Genet.">
        <title>Improved pea reference genome and pan-genome highlight genomic features and evolutionary characteristics.</title>
        <authorList>
            <person name="Yang T."/>
            <person name="Liu R."/>
            <person name="Luo Y."/>
            <person name="Hu S."/>
            <person name="Wang D."/>
            <person name="Wang C."/>
            <person name="Pandey M.K."/>
            <person name="Ge S."/>
            <person name="Xu Q."/>
            <person name="Li N."/>
            <person name="Li G."/>
            <person name="Huang Y."/>
            <person name="Saxena R.K."/>
            <person name="Ji Y."/>
            <person name="Li M."/>
            <person name="Yan X."/>
            <person name="He Y."/>
            <person name="Liu Y."/>
            <person name="Wang X."/>
            <person name="Xiang C."/>
            <person name="Varshney R.K."/>
            <person name="Ding H."/>
            <person name="Gao S."/>
            <person name="Zong X."/>
        </authorList>
    </citation>
    <scope>NUCLEOTIDE SEQUENCE [LARGE SCALE GENOMIC DNA]</scope>
    <source>
        <strain evidence="1 2">cv. Zhongwan 6</strain>
    </source>
</reference>
<name>A0A9D4WTA1_PEA</name>
<accession>A0A9D4WTA1</accession>
<sequence>MEHLEQENRELKNDIAWLSSMMEFVLTAQNQSSPTPATHPQWTVISEVATSAIPVAATQSGPTMPAGFPWGMPPNFMPEGFAPTFASMPVSSPIMFMPPPIVHTLPRVEDTIYHSESSEGPNVFEKMDKMKDQFLELHKELKTLRGTNMFGKSAAELCLVPNIKIPMKFEVPDFEKYKGNTYSLTGAALRWYMGLDSTSVRTFNNLGEAFVKQYKYNMDMAPDRDHQSAPIDFTEMVNMGMRLEEGVREGLLKNLLQPRNIPQIPEPLPWWYKPELCCAFHQGALGHDIENCYPLKYEVQKLVKSGMVSFEDRASNVKFNMLPSHGNASVNMIDDCPRGYKVYDVRHIR</sequence>
<organism evidence="1 2">
    <name type="scientific">Pisum sativum</name>
    <name type="common">Garden pea</name>
    <name type="synonym">Lathyrus oleraceus</name>
    <dbReference type="NCBI Taxonomy" id="3888"/>
    <lineage>
        <taxon>Eukaryota</taxon>
        <taxon>Viridiplantae</taxon>
        <taxon>Streptophyta</taxon>
        <taxon>Embryophyta</taxon>
        <taxon>Tracheophyta</taxon>
        <taxon>Spermatophyta</taxon>
        <taxon>Magnoliopsida</taxon>
        <taxon>eudicotyledons</taxon>
        <taxon>Gunneridae</taxon>
        <taxon>Pentapetalae</taxon>
        <taxon>rosids</taxon>
        <taxon>fabids</taxon>
        <taxon>Fabales</taxon>
        <taxon>Fabaceae</taxon>
        <taxon>Papilionoideae</taxon>
        <taxon>50 kb inversion clade</taxon>
        <taxon>NPAAA clade</taxon>
        <taxon>Hologalegina</taxon>
        <taxon>IRL clade</taxon>
        <taxon>Fabeae</taxon>
        <taxon>Lathyrus</taxon>
    </lineage>
</organism>
<dbReference type="AlphaFoldDB" id="A0A9D4WTA1"/>
<evidence type="ECO:0008006" key="3">
    <source>
        <dbReference type="Google" id="ProtNLM"/>
    </source>
</evidence>
<protein>
    <recommendedName>
        <fullName evidence="3">Retrotransposon gag domain-containing protein</fullName>
    </recommendedName>
</protein>
<proteinExistence type="predicted"/>
<evidence type="ECO:0000313" key="1">
    <source>
        <dbReference type="EMBL" id="KAI5408703.1"/>
    </source>
</evidence>
<dbReference type="PANTHER" id="PTHR32108">
    <property type="entry name" value="DNA-DIRECTED RNA POLYMERASE SUBUNIT ALPHA"/>
    <property type="match status" value="1"/>
</dbReference>